<keyword evidence="5 14" id="KW-0408">Iron</keyword>
<proteinExistence type="inferred from homology"/>
<dbReference type="InterPro" id="IPR002500">
    <property type="entry name" value="PAPS_reduct_dom"/>
</dbReference>
<evidence type="ECO:0000313" key="16">
    <source>
        <dbReference type="EMBL" id="SEJ27497.1"/>
    </source>
</evidence>
<evidence type="ECO:0000313" key="17">
    <source>
        <dbReference type="Proteomes" id="UP000242930"/>
    </source>
</evidence>
<keyword evidence="2 14" id="KW-0963">Cytoplasm</keyword>
<evidence type="ECO:0000256" key="9">
    <source>
        <dbReference type="ARBA" id="ARBA00024386"/>
    </source>
</evidence>
<dbReference type="Gene3D" id="3.40.50.620">
    <property type="entry name" value="HUPs"/>
    <property type="match status" value="1"/>
</dbReference>
<reference evidence="17" key="1">
    <citation type="submission" date="2016-10" db="EMBL/GenBank/DDBJ databases">
        <authorList>
            <person name="Varghese N."/>
            <person name="Submissions S."/>
        </authorList>
    </citation>
    <scope>NUCLEOTIDE SEQUENCE [LARGE SCALE GENOMIC DNA]</scope>
    <source>
        <strain evidence="17">LMG 25967</strain>
    </source>
</reference>
<evidence type="ECO:0000259" key="15">
    <source>
        <dbReference type="Pfam" id="PF01507"/>
    </source>
</evidence>
<gene>
    <name evidence="14" type="primary">cysH</name>
    <name evidence="16" type="ORF">SAMN05216201_106179</name>
</gene>
<feature type="binding site" evidence="14">
    <location>
        <position position="117"/>
    </location>
    <ligand>
        <name>[4Fe-4S] cluster</name>
        <dbReference type="ChEBI" id="CHEBI:49883"/>
    </ligand>
</feature>
<evidence type="ECO:0000256" key="13">
    <source>
        <dbReference type="ARBA" id="ARBA00048441"/>
    </source>
</evidence>
<dbReference type="AlphaFoldDB" id="A0A1H6XL81"/>
<dbReference type="HAMAP" id="MF_00063">
    <property type="entry name" value="CysH"/>
    <property type="match status" value="1"/>
</dbReference>
<comment type="pathway">
    <text evidence="8 14">Sulfur metabolism; hydrogen sulfide biosynthesis; sulfite from sulfate.</text>
</comment>
<protein>
    <recommendedName>
        <fullName evidence="10 14">Adenosine 5'-phosphosulfate reductase</fullName>
        <shortName evidence="14">APS reductase</shortName>
        <ecNumber evidence="9 14">1.8.4.10</ecNumber>
    </recommendedName>
    <alternativeName>
        <fullName evidence="12 14">5'-adenylylsulfate reductase</fullName>
    </alternativeName>
    <alternativeName>
        <fullName evidence="11 14">Thioredoxin-dependent 5'-adenylylsulfate reductase</fullName>
    </alternativeName>
</protein>
<comment type="cofactor">
    <cofactor evidence="14">
        <name>[4Fe-4S] cluster</name>
        <dbReference type="ChEBI" id="CHEBI:49883"/>
    </cofactor>
    <text evidence="14">Binds 1 [4Fe-4S] cluster per subunit.</text>
</comment>
<comment type="subcellular location">
    <subcellularLocation>
        <location evidence="14">Cytoplasm</location>
    </subcellularLocation>
</comment>
<evidence type="ECO:0000256" key="5">
    <source>
        <dbReference type="ARBA" id="ARBA00023004"/>
    </source>
</evidence>
<dbReference type="NCBIfam" id="NF002537">
    <property type="entry name" value="PRK02090.1"/>
    <property type="match status" value="1"/>
</dbReference>
<feature type="binding site" evidence="14">
    <location>
        <position position="208"/>
    </location>
    <ligand>
        <name>[4Fe-4S] cluster</name>
        <dbReference type="ChEBI" id="CHEBI:49883"/>
    </ligand>
</feature>
<keyword evidence="6 14" id="KW-0411">Iron-sulfur</keyword>
<evidence type="ECO:0000256" key="8">
    <source>
        <dbReference type="ARBA" id="ARBA00024327"/>
    </source>
</evidence>
<feature type="active site" description="Nucleophile; cysteine thiosulfonate intermediate" evidence="14">
    <location>
        <position position="233"/>
    </location>
</feature>
<comment type="catalytic activity">
    <reaction evidence="13 14">
        <text>[thioredoxin]-disulfide + sulfite + AMP + 2 H(+) = adenosine 5'-phosphosulfate + [thioredoxin]-dithiol</text>
        <dbReference type="Rhea" id="RHEA:21976"/>
        <dbReference type="Rhea" id="RHEA-COMP:10698"/>
        <dbReference type="Rhea" id="RHEA-COMP:10700"/>
        <dbReference type="ChEBI" id="CHEBI:15378"/>
        <dbReference type="ChEBI" id="CHEBI:17359"/>
        <dbReference type="ChEBI" id="CHEBI:29950"/>
        <dbReference type="ChEBI" id="CHEBI:50058"/>
        <dbReference type="ChEBI" id="CHEBI:58243"/>
        <dbReference type="ChEBI" id="CHEBI:456215"/>
        <dbReference type="EC" id="1.8.4.10"/>
    </reaction>
</comment>
<dbReference type="OrthoDB" id="9794018at2"/>
<evidence type="ECO:0000256" key="6">
    <source>
        <dbReference type="ARBA" id="ARBA00023014"/>
    </source>
</evidence>
<feature type="domain" description="Phosphoadenosine phosphosulphate reductase" evidence="15">
    <location>
        <begin position="34"/>
        <end position="211"/>
    </location>
</feature>
<evidence type="ECO:0000256" key="7">
    <source>
        <dbReference type="ARBA" id="ARBA00024298"/>
    </source>
</evidence>
<evidence type="ECO:0000256" key="2">
    <source>
        <dbReference type="ARBA" id="ARBA00022490"/>
    </source>
</evidence>
<dbReference type="NCBIfam" id="TIGR00434">
    <property type="entry name" value="cysH"/>
    <property type="match status" value="1"/>
</dbReference>
<name>A0A1H6XL81_9PSED</name>
<dbReference type="GO" id="GO:0046872">
    <property type="term" value="F:metal ion binding"/>
    <property type="evidence" value="ECO:0007669"/>
    <property type="project" value="UniProtKB-KW"/>
</dbReference>
<dbReference type="Pfam" id="PF01507">
    <property type="entry name" value="PAPS_reduct"/>
    <property type="match status" value="1"/>
</dbReference>
<dbReference type="GO" id="GO:0019379">
    <property type="term" value="P:sulfate assimilation, phosphoadenylyl sulfate reduction by phosphoadenylyl-sulfate reductase (thioredoxin)"/>
    <property type="evidence" value="ECO:0007669"/>
    <property type="project" value="UniProtKB-UniRule"/>
</dbReference>
<dbReference type="EC" id="1.8.4.10" evidence="9 14"/>
<keyword evidence="3 14" id="KW-0479">Metal-binding</keyword>
<dbReference type="GO" id="GO:0051539">
    <property type="term" value="F:4 iron, 4 sulfur cluster binding"/>
    <property type="evidence" value="ECO:0007669"/>
    <property type="project" value="UniProtKB-UniRule"/>
</dbReference>
<dbReference type="GO" id="GO:0005737">
    <property type="term" value="C:cytoplasm"/>
    <property type="evidence" value="ECO:0007669"/>
    <property type="project" value="UniProtKB-SubCell"/>
</dbReference>
<dbReference type="GO" id="GO:0070814">
    <property type="term" value="P:hydrogen sulfide biosynthetic process"/>
    <property type="evidence" value="ECO:0007669"/>
    <property type="project" value="UniProtKB-UniRule"/>
</dbReference>
<dbReference type="Proteomes" id="UP000242930">
    <property type="component" value="Unassembled WGS sequence"/>
</dbReference>
<dbReference type="EMBL" id="FNZE01000006">
    <property type="protein sequence ID" value="SEJ27497.1"/>
    <property type="molecule type" value="Genomic_DNA"/>
</dbReference>
<dbReference type="InterPro" id="IPR014729">
    <property type="entry name" value="Rossmann-like_a/b/a_fold"/>
</dbReference>
<feature type="binding site" evidence="14">
    <location>
        <position position="116"/>
    </location>
    <ligand>
        <name>[4Fe-4S] cluster</name>
        <dbReference type="ChEBI" id="CHEBI:49883"/>
    </ligand>
</feature>
<keyword evidence="4 14" id="KW-0560">Oxidoreductase</keyword>
<dbReference type="STRING" id="915471.SAMN05216201_106179"/>
<evidence type="ECO:0000256" key="14">
    <source>
        <dbReference type="HAMAP-Rule" id="MF_00063"/>
    </source>
</evidence>
<dbReference type="GO" id="GO:0004604">
    <property type="term" value="F:phosphoadenylyl-sulfate reductase (thioredoxin) activity"/>
    <property type="evidence" value="ECO:0007669"/>
    <property type="project" value="UniProtKB-UniRule"/>
</dbReference>
<evidence type="ECO:0000256" key="1">
    <source>
        <dbReference type="ARBA" id="ARBA00009732"/>
    </source>
</evidence>
<evidence type="ECO:0000256" key="3">
    <source>
        <dbReference type="ARBA" id="ARBA00022723"/>
    </source>
</evidence>
<dbReference type="CDD" id="cd23945">
    <property type="entry name" value="PAPS_reductase"/>
    <property type="match status" value="1"/>
</dbReference>
<dbReference type="SUPFAM" id="SSF52402">
    <property type="entry name" value="Adenine nucleotide alpha hydrolases-like"/>
    <property type="match status" value="1"/>
</dbReference>
<dbReference type="GO" id="GO:0019344">
    <property type="term" value="P:cysteine biosynthetic process"/>
    <property type="evidence" value="ECO:0007669"/>
    <property type="project" value="InterPro"/>
</dbReference>
<dbReference type="NCBIfam" id="TIGR02055">
    <property type="entry name" value="APS_reductase"/>
    <property type="match status" value="1"/>
</dbReference>
<sequence length="245" mass="27659">MSQTFDVAALAAAYADKSPQEVLKLAFEHFGDDLWISFSGAEDVVLVDMAWKLNKNVKVFSLDTGRLHAQTYRFIEQVREHYGISIEVLSPDPRLLEPLVREKGLFSFYKDGHGECCGIRKIEPLKRKLAGVAAWATGQRRDQSPGTRSQVAVLEVDGAFSTPDKPLYKFNPLANMSSAEVWGYIRMLEIPYNPLHEQGFISIGCEPCTRPVLPNQHEREGRWWWEEATHKECGLHAGNLIAKDS</sequence>
<accession>A0A1H6XL81</accession>
<keyword evidence="17" id="KW-1185">Reference proteome</keyword>
<dbReference type="InterPro" id="IPR004511">
    <property type="entry name" value="PAPS/APS_Rdtase"/>
</dbReference>
<dbReference type="GO" id="GO:0043866">
    <property type="term" value="F:adenylyl-sulfate reductase (thioredoxin) activity"/>
    <property type="evidence" value="ECO:0007669"/>
    <property type="project" value="UniProtKB-EC"/>
</dbReference>
<evidence type="ECO:0000256" key="12">
    <source>
        <dbReference type="ARBA" id="ARBA00032041"/>
    </source>
</evidence>
<evidence type="ECO:0000256" key="11">
    <source>
        <dbReference type="ARBA" id="ARBA00030894"/>
    </source>
</evidence>
<dbReference type="InterPro" id="IPR011798">
    <property type="entry name" value="APS_reductase"/>
</dbReference>
<dbReference type="RefSeq" id="WP_090310290.1">
    <property type="nucleotide sequence ID" value="NZ_FNZE01000006.1"/>
</dbReference>
<evidence type="ECO:0000256" key="10">
    <source>
        <dbReference type="ARBA" id="ARBA00029514"/>
    </source>
</evidence>
<dbReference type="PIRSF" id="PIRSF000857">
    <property type="entry name" value="PAPS_reductase"/>
    <property type="match status" value="1"/>
</dbReference>
<dbReference type="PANTHER" id="PTHR46482:SF9">
    <property type="entry name" value="5'-ADENYLYLSULFATE REDUCTASE 1, CHLOROPLASTIC"/>
    <property type="match status" value="1"/>
</dbReference>
<comment type="function">
    <text evidence="7 14">Catalyzes the formation of sulfite from adenosine 5'-phosphosulfate (APS) using thioredoxin as an electron donor.</text>
</comment>
<feature type="binding site" evidence="14">
    <location>
        <position position="205"/>
    </location>
    <ligand>
        <name>[4Fe-4S] cluster</name>
        <dbReference type="ChEBI" id="CHEBI:49883"/>
    </ligand>
</feature>
<organism evidence="16 17">
    <name type="scientific">Pseudomonas linyingensis</name>
    <dbReference type="NCBI Taxonomy" id="915471"/>
    <lineage>
        <taxon>Bacteria</taxon>
        <taxon>Pseudomonadati</taxon>
        <taxon>Pseudomonadota</taxon>
        <taxon>Gammaproteobacteria</taxon>
        <taxon>Pseudomonadales</taxon>
        <taxon>Pseudomonadaceae</taxon>
        <taxon>Pseudomonas</taxon>
    </lineage>
</organism>
<dbReference type="PANTHER" id="PTHR46482">
    <property type="entry name" value="5'-ADENYLYLSULFATE REDUCTASE 3, CHLOROPLASTIC"/>
    <property type="match status" value="1"/>
</dbReference>
<comment type="similarity">
    <text evidence="1 14">Belongs to the PAPS reductase family. CysH subfamily.</text>
</comment>
<evidence type="ECO:0000256" key="4">
    <source>
        <dbReference type="ARBA" id="ARBA00023002"/>
    </source>
</evidence>